<evidence type="ECO:0000313" key="2">
    <source>
        <dbReference type="Proteomes" id="UP000298652"/>
    </source>
</evidence>
<reference evidence="1" key="1">
    <citation type="submission" date="2019-03" db="EMBL/GenBank/DDBJ databases">
        <title>WGS assembly of Setaria viridis.</title>
        <authorList>
            <person name="Huang P."/>
            <person name="Jenkins J."/>
            <person name="Grimwood J."/>
            <person name="Barry K."/>
            <person name="Healey A."/>
            <person name="Mamidi S."/>
            <person name="Sreedasyam A."/>
            <person name="Shu S."/>
            <person name="Feldman M."/>
            <person name="Wu J."/>
            <person name="Yu Y."/>
            <person name="Chen C."/>
            <person name="Johnson J."/>
            <person name="Rokhsar D."/>
            <person name="Baxter I."/>
            <person name="Schmutz J."/>
            <person name="Brutnell T."/>
            <person name="Kellogg E."/>
        </authorList>
    </citation>
    <scope>NUCLEOTIDE SEQUENCE [LARGE SCALE GENOMIC DNA]</scope>
</reference>
<accession>A0A4U6T0H7</accession>
<name>A0A4U6T0H7_SETVI</name>
<proteinExistence type="predicted"/>
<gene>
    <name evidence="1" type="ORF">SEVIR_9G329850v2</name>
</gene>
<evidence type="ECO:0000313" key="1">
    <source>
        <dbReference type="EMBL" id="TKV94949.1"/>
    </source>
</evidence>
<sequence length="87" mass="10203">MAGVPCRKSAALYGCRGGNHQRRGKRAETVRKQIFPEKHVDQWMFNGLQTSQSGFHPFFLFQITQYSILCPRQFFSFFFIISSEFFL</sequence>
<protein>
    <submittedName>
        <fullName evidence="1">Uncharacterized protein</fullName>
    </submittedName>
</protein>
<dbReference type="Gramene" id="TKV94949">
    <property type="protein sequence ID" value="TKV94949"/>
    <property type="gene ID" value="SEVIR_9G329850v2"/>
</dbReference>
<dbReference type="Proteomes" id="UP000298652">
    <property type="component" value="Chromosome 9"/>
</dbReference>
<dbReference type="EMBL" id="CM016560">
    <property type="protein sequence ID" value="TKV94949.1"/>
    <property type="molecule type" value="Genomic_DNA"/>
</dbReference>
<keyword evidence="2" id="KW-1185">Reference proteome</keyword>
<organism evidence="1 2">
    <name type="scientific">Setaria viridis</name>
    <name type="common">Green bristlegrass</name>
    <name type="synonym">Setaria italica subsp. viridis</name>
    <dbReference type="NCBI Taxonomy" id="4556"/>
    <lineage>
        <taxon>Eukaryota</taxon>
        <taxon>Viridiplantae</taxon>
        <taxon>Streptophyta</taxon>
        <taxon>Embryophyta</taxon>
        <taxon>Tracheophyta</taxon>
        <taxon>Spermatophyta</taxon>
        <taxon>Magnoliopsida</taxon>
        <taxon>Liliopsida</taxon>
        <taxon>Poales</taxon>
        <taxon>Poaceae</taxon>
        <taxon>PACMAD clade</taxon>
        <taxon>Panicoideae</taxon>
        <taxon>Panicodae</taxon>
        <taxon>Paniceae</taxon>
        <taxon>Cenchrinae</taxon>
        <taxon>Setaria</taxon>
    </lineage>
</organism>
<dbReference type="AlphaFoldDB" id="A0A4U6T0H7"/>